<feature type="compositionally biased region" description="Polar residues" evidence="1">
    <location>
        <begin position="251"/>
        <end position="286"/>
    </location>
</feature>
<dbReference type="EMBL" id="JPEO01000011">
    <property type="protein sequence ID" value="KFZ36874.1"/>
    <property type="molecule type" value="Genomic_DNA"/>
</dbReference>
<gene>
    <name evidence="2" type="ORF">HR45_13815</name>
</gene>
<feature type="region of interest" description="Disordered" evidence="1">
    <location>
        <begin position="249"/>
        <end position="304"/>
    </location>
</feature>
<protein>
    <submittedName>
        <fullName evidence="2">Uncharacterized protein</fullName>
    </submittedName>
</protein>
<dbReference type="eggNOG" id="ENOG5032RM7">
    <property type="taxonomic scope" value="Bacteria"/>
</dbReference>
<proteinExistence type="predicted"/>
<name>A0A094JFU1_9GAMM</name>
<keyword evidence="3" id="KW-1185">Reference proteome</keyword>
<comment type="caution">
    <text evidence="2">The sequence shown here is derived from an EMBL/GenBank/DDBJ whole genome shotgun (WGS) entry which is preliminary data.</text>
</comment>
<sequence length="624" mass="67200">MTANISSDATIKNAALLPVLVSYTDDSIDVVIQGQRFTLANSATFDELTRLQLASSDNVLKISSTSNHILQGTMLQLGEKIVLSLPKELLTAAKLTDSELSQLQTLAKREQGYPLPVATISGNKLSFPASNTINLPANVQLNDGNYTAKISLTNNILSLQLQPIKSEIFVQLTPAAPAPMPTSQTPTAIPDADAMPQIVVAKNDLAQVASSWMHRLERQSWTNTANVEPSASTTSKLTPDAIAEIKAAAPSPTTTADKGQMQAPKNTPNPTQLQDNLAAANSNVSKKGNDAQIKPDNGLVPQISANKPTKASIKAAPTEILTPAKAGQTAAEQNVASSELTSQLKKAEFGSNNVLTKALYRMGLTPQTDAVALPKHNLAAALMKALPELTPRLLTELVEPEKLQQELLASLNFQASRVFTTLPPSQSDSIAFMFQLLLGARMNNPTASAPITQRLKQYLESLQASSGLSGKLLEALERSRGLESISHLVSSIRLFQQSSQELAGQGFYFALPYQLDNHTEQFEGKFEYDEANTGEQAARGWRLQLKFALTNGAMLVNAFVQGKSLRLELTSSSESLLQRITTFESLLNDKLSQVGFNVDNIQMRMGNVPASVLPGDHVLVKVKV</sequence>
<reference evidence="2 3" key="1">
    <citation type="submission" date="2014-06" db="EMBL/GenBank/DDBJ databases">
        <title>Shewanella sp. YQH10.</title>
        <authorList>
            <person name="Liu Y."/>
            <person name="Zeng R."/>
        </authorList>
    </citation>
    <scope>NUCLEOTIDE SEQUENCE [LARGE SCALE GENOMIC DNA]</scope>
    <source>
        <strain evidence="2 3">YQH10</strain>
    </source>
</reference>
<dbReference type="AlphaFoldDB" id="A0A094JFU1"/>
<evidence type="ECO:0000313" key="2">
    <source>
        <dbReference type="EMBL" id="KFZ36874.1"/>
    </source>
</evidence>
<accession>A0A094JFU1</accession>
<dbReference type="STRING" id="1515746.HR45_13815"/>
<evidence type="ECO:0000313" key="3">
    <source>
        <dbReference type="Proteomes" id="UP000029264"/>
    </source>
</evidence>
<evidence type="ECO:0000256" key="1">
    <source>
        <dbReference type="SAM" id="MobiDB-lite"/>
    </source>
</evidence>
<dbReference type="Proteomes" id="UP000029264">
    <property type="component" value="Unassembled WGS sequence"/>
</dbReference>
<organism evidence="2 3">
    <name type="scientific">Shewanella mangrovi</name>
    <dbReference type="NCBI Taxonomy" id="1515746"/>
    <lineage>
        <taxon>Bacteria</taxon>
        <taxon>Pseudomonadati</taxon>
        <taxon>Pseudomonadota</taxon>
        <taxon>Gammaproteobacteria</taxon>
        <taxon>Alteromonadales</taxon>
        <taxon>Shewanellaceae</taxon>
        <taxon>Shewanella</taxon>
    </lineage>
</organism>